<protein>
    <submittedName>
        <fullName evidence="1">Uncharacterized protein</fullName>
    </submittedName>
</protein>
<accession>A0A1H3RDT3</accession>
<gene>
    <name evidence="1" type="ORF">SAMN05216215_105369</name>
</gene>
<dbReference type="OrthoDB" id="3673367at2"/>
<dbReference type="STRING" id="418495.SAMN05216215_105369"/>
<dbReference type="AlphaFoldDB" id="A0A1H3RDT3"/>
<evidence type="ECO:0000313" key="1">
    <source>
        <dbReference type="EMBL" id="SDZ23904.1"/>
    </source>
</evidence>
<dbReference type="Proteomes" id="UP000199529">
    <property type="component" value="Unassembled WGS sequence"/>
</dbReference>
<dbReference type="RefSeq" id="WP_143061225.1">
    <property type="nucleotide sequence ID" value="NZ_FNOK01000053.1"/>
</dbReference>
<name>A0A1H3RDT3_9PSEU</name>
<reference evidence="2" key="1">
    <citation type="submission" date="2016-10" db="EMBL/GenBank/DDBJ databases">
        <authorList>
            <person name="Varghese N."/>
            <person name="Submissions S."/>
        </authorList>
    </citation>
    <scope>NUCLEOTIDE SEQUENCE [LARGE SCALE GENOMIC DNA]</scope>
    <source>
        <strain evidence="2">CGMCC 4.3530</strain>
    </source>
</reference>
<evidence type="ECO:0000313" key="2">
    <source>
        <dbReference type="Proteomes" id="UP000199529"/>
    </source>
</evidence>
<keyword evidence="2" id="KW-1185">Reference proteome</keyword>
<dbReference type="EMBL" id="FNOK01000053">
    <property type="protein sequence ID" value="SDZ23904.1"/>
    <property type="molecule type" value="Genomic_DNA"/>
</dbReference>
<proteinExistence type="predicted"/>
<sequence length="234" mass="25424">MKSEKQLIKLVEEGWLQQGEKLQEFGGGDRERVHLGAAIGGRHEAPYAPQHPIRNDLEVDFADVPYPTIVVQEGRFHGDEWVHDPTIRGWVSADSPGREAVRCADQLVAAGPEGWFIGTDRRIAVVVESAVLRKSDVGEVPEASAAEEPANETKGFGRLLGKARSAINAVSELSGSLLGGEGLVTLWECPRERFSKAAKDVKGRWSTGSGFSINRFDDGSTIEVASKIHLPGFQ</sequence>
<organism evidence="1 2">
    <name type="scientific">Saccharopolyspora shandongensis</name>
    <dbReference type="NCBI Taxonomy" id="418495"/>
    <lineage>
        <taxon>Bacteria</taxon>
        <taxon>Bacillati</taxon>
        <taxon>Actinomycetota</taxon>
        <taxon>Actinomycetes</taxon>
        <taxon>Pseudonocardiales</taxon>
        <taxon>Pseudonocardiaceae</taxon>
        <taxon>Saccharopolyspora</taxon>
    </lineage>
</organism>